<sequence>MTDWQGLEAGFSREGGREGGKADPRDAGGARKRPVGHAGGALTFHTPNNIEEEEEEEEEEKPSLPYHKAPGTIGVALCNSHTHTHTHTKD</sequence>
<proteinExistence type="predicted"/>
<dbReference type="AlphaFoldDB" id="A0A5B7HV45"/>
<accession>A0A5B7HV45</accession>
<feature type="compositionally biased region" description="Acidic residues" evidence="1">
    <location>
        <begin position="50"/>
        <end position="60"/>
    </location>
</feature>
<feature type="compositionally biased region" description="Basic and acidic residues" evidence="1">
    <location>
        <begin position="14"/>
        <end position="29"/>
    </location>
</feature>
<keyword evidence="3" id="KW-1185">Reference proteome</keyword>
<gene>
    <name evidence="2" type="ORF">E2C01_070789</name>
</gene>
<evidence type="ECO:0000313" key="2">
    <source>
        <dbReference type="EMBL" id="MPC76380.1"/>
    </source>
</evidence>
<protein>
    <submittedName>
        <fullName evidence="2">Uncharacterized protein</fullName>
    </submittedName>
</protein>
<feature type="region of interest" description="Disordered" evidence="1">
    <location>
        <begin position="1"/>
        <end position="72"/>
    </location>
</feature>
<comment type="caution">
    <text evidence="2">The sequence shown here is derived from an EMBL/GenBank/DDBJ whole genome shotgun (WGS) entry which is preliminary data.</text>
</comment>
<name>A0A5B7HV45_PORTR</name>
<reference evidence="2 3" key="1">
    <citation type="submission" date="2019-05" db="EMBL/GenBank/DDBJ databases">
        <title>Another draft genome of Portunus trituberculatus and its Hox gene families provides insights of decapod evolution.</title>
        <authorList>
            <person name="Jeong J.-H."/>
            <person name="Song I."/>
            <person name="Kim S."/>
            <person name="Choi T."/>
            <person name="Kim D."/>
            <person name="Ryu S."/>
            <person name="Kim W."/>
        </authorList>
    </citation>
    <scope>NUCLEOTIDE SEQUENCE [LARGE SCALE GENOMIC DNA]</scope>
    <source>
        <tissue evidence="2">Muscle</tissue>
    </source>
</reference>
<organism evidence="2 3">
    <name type="scientific">Portunus trituberculatus</name>
    <name type="common">Swimming crab</name>
    <name type="synonym">Neptunus trituberculatus</name>
    <dbReference type="NCBI Taxonomy" id="210409"/>
    <lineage>
        <taxon>Eukaryota</taxon>
        <taxon>Metazoa</taxon>
        <taxon>Ecdysozoa</taxon>
        <taxon>Arthropoda</taxon>
        <taxon>Crustacea</taxon>
        <taxon>Multicrustacea</taxon>
        <taxon>Malacostraca</taxon>
        <taxon>Eumalacostraca</taxon>
        <taxon>Eucarida</taxon>
        <taxon>Decapoda</taxon>
        <taxon>Pleocyemata</taxon>
        <taxon>Brachyura</taxon>
        <taxon>Eubrachyura</taxon>
        <taxon>Portunoidea</taxon>
        <taxon>Portunidae</taxon>
        <taxon>Portuninae</taxon>
        <taxon>Portunus</taxon>
    </lineage>
</organism>
<dbReference type="Proteomes" id="UP000324222">
    <property type="component" value="Unassembled WGS sequence"/>
</dbReference>
<evidence type="ECO:0000256" key="1">
    <source>
        <dbReference type="SAM" id="MobiDB-lite"/>
    </source>
</evidence>
<dbReference type="EMBL" id="VSRR010043221">
    <property type="protein sequence ID" value="MPC76380.1"/>
    <property type="molecule type" value="Genomic_DNA"/>
</dbReference>
<evidence type="ECO:0000313" key="3">
    <source>
        <dbReference type="Proteomes" id="UP000324222"/>
    </source>
</evidence>